<dbReference type="Proteomes" id="UP000829398">
    <property type="component" value="Chromosome 3"/>
</dbReference>
<organism evidence="1 2">
    <name type="scientific">Citrus sinensis</name>
    <name type="common">Sweet orange</name>
    <name type="synonym">Citrus aurantium var. sinensis</name>
    <dbReference type="NCBI Taxonomy" id="2711"/>
    <lineage>
        <taxon>Eukaryota</taxon>
        <taxon>Viridiplantae</taxon>
        <taxon>Streptophyta</taxon>
        <taxon>Embryophyta</taxon>
        <taxon>Tracheophyta</taxon>
        <taxon>Spermatophyta</taxon>
        <taxon>Magnoliopsida</taxon>
        <taxon>eudicotyledons</taxon>
        <taxon>Gunneridae</taxon>
        <taxon>Pentapetalae</taxon>
        <taxon>rosids</taxon>
        <taxon>malvids</taxon>
        <taxon>Sapindales</taxon>
        <taxon>Rutaceae</taxon>
        <taxon>Aurantioideae</taxon>
        <taxon>Citrus</taxon>
    </lineage>
</organism>
<evidence type="ECO:0000313" key="1">
    <source>
        <dbReference type="EMBL" id="KAH9782052.1"/>
    </source>
</evidence>
<keyword evidence="2" id="KW-1185">Reference proteome</keyword>
<evidence type="ECO:0000313" key="2">
    <source>
        <dbReference type="Proteomes" id="UP000829398"/>
    </source>
</evidence>
<protein>
    <submittedName>
        <fullName evidence="1">ADP-ribosyl cyclase/cyclic ADP-ribose hydrolase</fullName>
    </submittedName>
</protein>
<name>A0ACB8M8Q2_CITSI</name>
<accession>A0ACB8M8Q2</accession>
<gene>
    <name evidence="1" type="ORF">KPL71_008724</name>
</gene>
<sequence>MASSSSSCPPRNAKKMYDVFLSFRGEDTRDNFTSILHLFLSMKSIKTFVDDQLIRGENISRSLLDIIEASSISIIIFSQRYASSRWCLDELLKILECKHEYGTIVIPVFYHVDPSHVRSQSLDSPFGKYFSELEKHYPEKMQRWKKALTEAANLSGFDSHVIRPESKLIEEIANDVLKRLDATFQSKNKGLVGVECPIEEIESLLRVGSEGVCKLGIWGIGGIGKTTIAGAVFNKISRHFEGSYFALNVREAEETGGIKDLQKKLLSELLNDGNMRNIESQLNRLARKKVLIVFDDCAFGGDHPDASHTELTDRAIQYAQGVPLALKVLGCHLCGRSEEVWESAMRKLEKIPHDEIQKVLKISYDSLDDSQKNVFLDIACFFEGEHRDEVTSFFDASGLEAKIELSVLEGKSLITCFHNHIRMHDLIRDMGREIVRNESIEHPGERSRLWYHEDIYEVLKNNSGTEKIKGIFLDMNKVNREIHMNSDAFSKMPNLRFLRIYGDENKCMVSHLEGVPFAEVRHLEWAQCPLKTLNICAEKLVSLRMPCSKVEQLWDDVQDLVNLKEIDLSGSESLTKLPDLSQAKNLKILMLGGCLSLMDTRSSIQYLNKLEVLYLRKCESLTSLPISIPFKDIINFPGGIVRVQFMH</sequence>
<proteinExistence type="predicted"/>
<comment type="caution">
    <text evidence="1">The sequence shown here is derived from an EMBL/GenBank/DDBJ whole genome shotgun (WGS) entry which is preliminary data.</text>
</comment>
<reference evidence="2" key="1">
    <citation type="journal article" date="2023" name="Hortic. Res.">
        <title>A chromosome-level phased genome enabling allele-level studies in sweet orange: a case study on citrus Huanglongbing tolerance.</title>
        <authorList>
            <person name="Wu B."/>
            <person name="Yu Q."/>
            <person name="Deng Z."/>
            <person name="Duan Y."/>
            <person name="Luo F."/>
            <person name="Gmitter F. Jr."/>
        </authorList>
    </citation>
    <scope>NUCLEOTIDE SEQUENCE [LARGE SCALE GENOMIC DNA]</scope>
    <source>
        <strain evidence="2">cv. Valencia</strain>
    </source>
</reference>
<keyword evidence="1" id="KW-0378">Hydrolase</keyword>
<dbReference type="EMBL" id="CM039172">
    <property type="protein sequence ID" value="KAH9782052.1"/>
    <property type="molecule type" value="Genomic_DNA"/>
</dbReference>